<evidence type="ECO:0000313" key="3">
    <source>
        <dbReference type="Proteomes" id="UP000815325"/>
    </source>
</evidence>
<dbReference type="EMBL" id="MU069772">
    <property type="protein sequence ID" value="KAF5834163.1"/>
    <property type="molecule type" value="Genomic_DNA"/>
</dbReference>
<comment type="caution">
    <text evidence="2">The sequence shown here is derived from an EMBL/GenBank/DDBJ whole genome shotgun (WGS) entry which is preliminary data.</text>
</comment>
<feature type="compositionally biased region" description="Polar residues" evidence="1">
    <location>
        <begin position="167"/>
        <end position="181"/>
    </location>
</feature>
<proteinExistence type="predicted"/>
<dbReference type="Proteomes" id="UP000815325">
    <property type="component" value="Unassembled WGS sequence"/>
</dbReference>
<keyword evidence="3" id="KW-1185">Reference proteome</keyword>
<accession>A0ABQ7GHU0</accession>
<feature type="compositionally biased region" description="Low complexity" evidence="1">
    <location>
        <begin position="75"/>
        <end position="98"/>
    </location>
</feature>
<feature type="compositionally biased region" description="Low complexity" evidence="1">
    <location>
        <begin position="31"/>
        <end position="46"/>
    </location>
</feature>
<evidence type="ECO:0000313" key="2">
    <source>
        <dbReference type="EMBL" id="KAF5834163.1"/>
    </source>
</evidence>
<gene>
    <name evidence="2" type="ORF">DUNSADRAFT_9282</name>
</gene>
<name>A0ABQ7GHU0_DUNSA</name>
<reference evidence="2" key="1">
    <citation type="submission" date="2017-08" db="EMBL/GenBank/DDBJ databases">
        <authorList>
            <person name="Polle J.E."/>
            <person name="Barry K."/>
            <person name="Cushman J."/>
            <person name="Schmutz J."/>
            <person name="Tran D."/>
            <person name="Hathwaick L.T."/>
            <person name="Yim W.C."/>
            <person name="Jenkins J."/>
            <person name="Mckie-Krisberg Z.M."/>
            <person name="Prochnik S."/>
            <person name="Lindquist E."/>
            <person name="Dockter R.B."/>
            <person name="Adam C."/>
            <person name="Molina H."/>
            <person name="Bunkerborg J."/>
            <person name="Jin E."/>
            <person name="Buchheim M."/>
            <person name="Magnuson J."/>
        </authorList>
    </citation>
    <scope>NUCLEOTIDE SEQUENCE</scope>
    <source>
        <strain evidence="2">CCAP 19/18</strain>
    </source>
</reference>
<feature type="compositionally biased region" description="Low complexity" evidence="1">
    <location>
        <begin position="140"/>
        <end position="158"/>
    </location>
</feature>
<evidence type="ECO:0000256" key="1">
    <source>
        <dbReference type="SAM" id="MobiDB-lite"/>
    </source>
</evidence>
<feature type="compositionally biased region" description="Pro residues" evidence="1">
    <location>
        <begin position="59"/>
        <end position="69"/>
    </location>
</feature>
<evidence type="ECO:0008006" key="4">
    <source>
        <dbReference type="Google" id="ProtNLM"/>
    </source>
</evidence>
<organism evidence="2 3">
    <name type="scientific">Dunaliella salina</name>
    <name type="common">Green alga</name>
    <name type="synonym">Protococcus salinus</name>
    <dbReference type="NCBI Taxonomy" id="3046"/>
    <lineage>
        <taxon>Eukaryota</taxon>
        <taxon>Viridiplantae</taxon>
        <taxon>Chlorophyta</taxon>
        <taxon>core chlorophytes</taxon>
        <taxon>Chlorophyceae</taxon>
        <taxon>CS clade</taxon>
        <taxon>Chlamydomonadales</taxon>
        <taxon>Dunaliellaceae</taxon>
        <taxon>Dunaliella</taxon>
    </lineage>
</organism>
<protein>
    <recommendedName>
        <fullName evidence="4">BZIP domain-containing protein</fullName>
    </recommendedName>
</protein>
<feature type="region of interest" description="Disordered" evidence="1">
    <location>
        <begin position="1"/>
        <end position="181"/>
    </location>
</feature>
<sequence length="181" mass="19023">MQAEEEGAANRTSERRRNRQRAHEQAQLRAPQLSDLSLPLPPHSQSGWTSQPAPLVESPQPPHQFPLPRSPFELPQPQQQQGQDAATRGALSSSASSGERGGGTSSAEEEDRDTEGTSPPSDPEAGALPHFGPKPPRSPPGNVVSSSSSDGDAPSGPRAAPSMPRSLDSNALSPMSSRRAS</sequence>